<feature type="compositionally biased region" description="Polar residues" evidence="1">
    <location>
        <begin position="85"/>
        <end position="94"/>
    </location>
</feature>
<dbReference type="VEuPathDB" id="FungiDB:I7I52_08570"/>
<comment type="caution">
    <text evidence="2">The sequence shown here is derived from an EMBL/GenBank/DDBJ whole genome shotgun (WGS) entry which is preliminary data.</text>
</comment>
<reference evidence="2 3" key="1">
    <citation type="submission" date="2021-01" db="EMBL/GenBank/DDBJ databases">
        <title>Chromosome-level genome assembly of a human fungal pathogen reveals clustering of transcriptionally co-regulated genes.</title>
        <authorList>
            <person name="Voorhies M."/>
            <person name="Cohen S."/>
            <person name="Shea T.P."/>
            <person name="Petrus S."/>
            <person name="Munoz J.F."/>
            <person name="Poplawski S."/>
            <person name="Goldman W.E."/>
            <person name="Michael T."/>
            <person name="Cuomo C.A."/>
            <person name="Sil A."/>
            <person name="Beyhan S."/>
        </authorList>
    </citation>
    <scope>NUCLEOTIDE SEQUENCE [LARGE SCALE GENOMIC DNA]</scope>
    <source>
        <strain evidence="2 3">G184AR</strain>
    </source>
</reference>
<dbReference type="AlphaFoldDB" id="A0A8H8CVJ6"/>
<gene>
    <name evidence="2" type="ORF">I7I52_08570</name>
</gene>
<dbReference type="EMBL" id="JAEVHI010000005">
    <property type="protein sequence ID" value="KAG5291289.1"/>
    <property type="molecule type" value="Genomic_DNA"/>
</dbReference>
<dbReference type="OrthoDB" id="5231661at2759"/>
<feature type="region of interest" description="Disordered" evidence="1">
    <location>
        <begin position="57"/>
        <end position="94"/>
    </location>
</feature>
<evidence type="ECO:0000256" key="1">
    <source>
        <dbReference type="SAM" id="MobiDB-lite"/>
    </source>
</evidence>
<name>A0A8H8CVJ6_AJECA</name>
<organism evidence="2 3">
    <name type="scientific">Ajellomyces capsulatus</name>
    <name type="common">Darling's disease fungus</name>
    <name type="synonym">Histoplasma capsulatum</name>
    <dbReference type="NCBI Taxonomy" id="5037"/>
    <lineage>
        <taxon>Eukaryota</taxon>
        <taxon>Fungi</taxon>
        <taxon>Dikarya</taxon>
        <taxon>Ascomycota</taxon>
        <taxon>Pezizomycotina</taxon>
        <taxon>Eurotiomycetes</taxon>
        <taxon>Eurotiomycetidae</taxon>
        <taxon>Onygenales</taxon>
        <taxon>Ajellomycetaceae</taxon>
        <taxon>Histoplasma</taxon>
    </lineage>
</organism>
<accession>A0A8H8CVJ6</accession>
<feature type="compositionally biased region" description="Low complexity" evidence="1">
    <location>
        <begin position="57"/>
        <end position="68"/>
    </location>
</feature>
<proteinExistence type="predicted"/>
<protein>
    <submittedName>
        <fullName evidence="2">Uncharacterized protein</fullName>
    </submittedName>
</protein>
<evidence type="ECO:0000313" key="2">
    <source>
        <dbReference type="EMBL" id="KAG5291289.1"/>
    </source>
</evidence>
<sequence length="150" mass="16399">MTAPPTSLFRKAHVFFVANSPLHANLAVLRNSPYPPITVSTGKERATLSTANRILFSTSSTSSTSSRSEAPDQKQQQCRRKVKHTNAQGSAGINNNPEVPTFSFEGLGLSRNMKMVVLGLVGVFGTVETWFWSKAIWRWWAGSEDAGDGE</sequence>
<evidence type="ECO:0000313" key="3">
    <source>
        <dbReference type="Proteomes" id="UP000670092"/>
    </source>
</evidence>
<dbReference type="Proteomes" id="UP000670092">
    <property type="component" value="Unassembled WGS sequence"/>
</dbReference>